<dbReference type="RefSeq" id="WP_366087594.1">
    <property type="nucleotide sequence ID" value="NZ_JBFASG010000007.1"/>
</dbReference>
<accession>A0ABV3IRY7</accession>
<dbReference type="EMBL" id="JBFASG010000007">
    <property type="protein sequence ID" value="MEV4923254.1"/>
    <property type="molecule type" value="Genomic_DNA"/>
</dbReference>
<protein>
    <submittedName>
        <fullName evidence="1">Uncharacterized protein</fullName>
    </submittedName>
</protein>
<name>A0ABV3IRY7_9ACTN</name>
<keyword evidence="2" id="KW-1185">Reference proteome</keyword>
<evidence type="ECO:0000313" key="2">
    <source>
        <dbReference type="Proteomes" id="UP001552479"/>
    </source>
</evidence>
<proteinExistence type="predicted"/>
<dbReference type="Proteomes" id="UP001552479">
    <property type="component" value="Unassembled WGS sequence"/>
</dbReference>
<sequence>MEMNQEQALEVQRRHEQRILALPSVTGVGVKLREGRLVLEVDVDPGAEVPPELRRPEIEGLPLVVEKRRYEPQ</sequence>
<evidence type="ECO:0000313" key="1">
    <source>
        <dbReference type="EMBL" id="MEV4923254.1"/>
    </source>
</evidence>
<gene>
    <name evidence="1" type="ORF">AB0L03_10420</name>
</gene>
<comment type="caution">
    <text evidence="1">The sequence shown here is derived from an EMBL/GenBank/DDBJ whole genome shotgun (WGS) entry which is preliminary data.</text>
</comment>
<reference evidence="1 2" key="1">
    <citation type="submission" date="2024-06" db="EMBL/GenBank/DDBJ databases">
        <title>The Natural Products Discovery Center: Release of the First 8490 Sequenced Strains for Exploring Actinobacteria Biosynthetic Diversity.</title>
        <authorList>
            <person name="Kalkreuter E."/>
            <person name="Kautsar S.A."/>
            <person name="Yang D."/>
            <person name="Bader C.D."/>
            <person name="Teijaro C.N."/>
            <person name="Fluegel L."/>
            <person name="Davis C.M."/>
            <person name="Simpson J.R."/>
            <person name="Lauterbach L."/>
            <person name="Steele A.D."/>
            <person name="Gui C."/>
            <person name="Meng S."/>
            <person name="Li G."/>
            <person name="Viehrig K."/>
            <person name="Ye F."/>
            <person name="Su P."/>
            <person name="Kiefer A.F."/>
            <person name="Nichols A."/>
            <person name="Cepeda A.J."/>
            <person name="Yan W."/>
            <person name="Fan B."/>
            <person name="Jiang Y."/>
            <person name="Adhikari A."/>
            <person name="Zheng C.-J."/>
            <person name="Schuster L."/>
            <person name="Cowan T.M."/>
            <person name="Smanski M.J."/>
            <person name="Chevrette M.G."/>
            <person name="De Carvalho L.P.S."/>
            <person name="Shen B."/>
        </authorList>
    </citation>
    <scope>NUCLEOTIDE SEQUENCE [LARGE SCALE GENOMIC DNA]</scope>
    <source>
        <strain evidence="1 2">NPDC053791</strain>
    </source>
</reference>
<organism evidence="1 2">
    <name type="scientific">Streptomyces roseoverticillatus</name>
    <dbReference type="NCBI Taxonomy" id="66429"/>
    <lineage>
        <taxon>Bacteria</taxon>
        <taxon>Bacillati</taxon>
        <taxon>Actinomycetota</taxon>
        <taxon>Actinomycetes</taxon>
        <taxon>Kitasatosporales</taxon>
        <taxon>Streptomycetaceae</taxon>
        <taxon>Streptomyces</taxon>
    </lineage>
</organism>